<dbReference type="InterPro" id="IPR003663">
    <property type="entry name" value="Sugar/inositol_transpt"/>
</dbReference>
<keyword evidence="6 9" id="KW-1133">Transmembrane helix</keyword>
<feature type="transmembrane region" description="Helical" evidence="9">
    <location>
        <begin position="161"/>
        <end position="178"/>
    </location>
</feature>
<feature type="transmembrane region" description="Helical" evidence="9">
    <location>
        <begin position="127"/>
        <end position="149"/>
    </location>
</feature>
<proteinExistence type="predicted"/>
<comment type="caution">
    <text evidence="11">The sequence shown here is derived from an EMBL/GenBank/DDBJ whole genome shotgun (WGS) entry which is preliminary data.</text>
</comment>
<dbReference type="STRING" id="6689.A0A423TBK0"/>
<feature type="transmembrane region" description="Helical" evidence="9">
    <location>
        <begin position="102"/>
        <end position="121"/>
    </location>
</feature>
<dbReference type="PANTHER" id="PTHR48021">
    <property type="match status" value="1"/>
</dbReference>
<dbReference type="PRINTS" id="PR00171">
    <property type="entry name" value="SUGRTRNSPORT"/>
</dbReference>
<dbReference type="AlphaFoldDB" id="A0A423TBK0"/>
<evidence type="ECO:0000256" key="3">
    <source>
        <dbReference type="ARBA" id="ARBA00022475"/>
    </source>
</evidence>
<feature type="transmembrane region" description="Helical" evidence="9">
    <location>
        <begin position="307"/>
        <end position="324"/>
    </location>
</feature>
<dbReference type="InterPro" id="IPR036259">
    <property type="entry name" value="MFS_trans_sf"/>
</dbReference>
<evidence type="ECO:0000256" key="4">
    <source>
        <dbReference type="ARBA" id="ARBA00022597"/>
    </source>
</evidence>
<feature type="transmembrane region" description="Helical" evidence="9">
    <location>
        <begin position="266"/>
        <end position="287"/>
    </location>
</feature>
<feature type="transmembrane region" description="Helical" evidence="9">
    <location>
        <begin position="390"/>
        <end position="415"/>
    </location>
</feature>
<evidence type="ECO:0000256" key="6">
    <source>
        <dbReference type="ARBA" id="ARBA00022989"/>
    </source>
</evidence>
<feature type="transmembrane region" description="Helical" evidence="9">
    <location>
        <begin position="458"/>
        <end position="477"/>
    </location>
</feature>
<dbReference type="PROSITE" id="PS00217">
    <property type="entry name" value="SUGAR_TRANSPORT_2"/>
    <property type="match status" value="1"/>
</dbReference>
<feature type="region of interest" description="Disordered" evidence="8">
    <location>
        <begin position="501"/>
        <end position="537"/>
    </location>
</feature>
<evidence type="ECO:0000256" key="2">
    <source>
        <dbReference type="ARBA" id="ARBA00022448"/>
    </source>
</evidence>
<accession>A0A423TBK0</accession>
<name>A0A423TBK0_PENVA</name>
<protein>
    <submittedName>
        <fullName evidence="11">Putative facilitated trehalose transporter Tret1-like</fullName>
    </submittedName>
</protein>
<dbReference type="GO" id="GO:0005886">
    <property type="term" value="C:plasma membrane"/>
    <property type="evidence" value="ECO:0007669"/>
    <property type="project" value="UniProtKB-SubCell"/>
</dbReference>
<comment type="subcellular location">
    <subcellularLocation>
        <location evidence="1">Cell membrane</location>
        <topology evidence="1">Multi-pass membrane protein</topology>
    </subcellularLocation>
</comment>
<feature type="transmembrane region" description="Helical" evidence="9">
    <location>
        <begin position="427"/>
        <end position="446"/>
    </location>
</feature>
<evidence type="ECO:0000256" key="8">
    <source>
        <dbReference type="SAM" id="MobiDB-lite"/>
    </source>
</evidence>
<dbReference type="Proteomes" id="UP000283509">
    <property type="component" value="Unassembled WGS sequence"/>
</dbReference>
<feature type="transmembrane region" description="Helical" evidence="9">
    <location>
        <begin position="184"/>
        <end position="205"/>
    </location>
</feature>
<evidence type="ECO:0000313" key="12">
    <source>
        <dbReference type="Proteomes" id="UP000283509"/>
    </source>
</evidence>
<feature type="transmembrane region" description="Helical" evidence="9">
    <location>
        <begin position="26"/>
        <end position="45"/>
    </location>
</feature>
<gene>
    <name evidence="11" type="ORF">C7M84_007755</name>
</gene>
<organism evidence="11 12">
    <name type="scientific">Penaeus vannamei</name>
    <name type="common">Whiteleg shrimp</name>
    <name type="synonym">Litopenaeus vannamei</name>
    <dbReference type="NCBI Taxonomy" id="6689"/>
    <lineage>
        <taxon>Eukaryota</taxon>
        <taxon>Metazoa</taxon>
        <taxon>Ecdysozoa</taxon>
        <taxon>Arthropoda</taxon>
        <taxon>Crustacea</taxon>
        <taxon>Multicrustacea</taxon>
        <taxon>Malacostraca</taxon>
        <taxon>Eumalacostraca</taxon>
        <taxon>Eucarida</taxon>
        <taxon>Decapoda</taxon>
        <taxon>Dendrobranchiata</taxon>
        <taxon>Penaeoidea</taxon>
        <taxon>Penaeidae</taxon>
        <taxon>Penaeus</taxon>
    </lineage>
</organism>
<feature type="compositionally biased region" description="Basic residues" evidence="8">
    <location>
        <begin position="515"/>
        <end position="537"/>
    </location>
</feature>
<dbReference type="InterPro" id="IPR050549">
    <property type="entry name" value="MFS_Trehalose_Transporter"/>
</dbReference>
<evidence type="ECO:0000256" key="1">
    <source>
        <dbReference type="ARBA" id="ARBA00004651"/>
    </source>
</evidence>
<keyword evidence="3" id="KW-1003">Cell membrane</keyword>
<dbReference type="FunFam" id="1.20.1250.20:FF:000218">
    <property type="entry name" value="facilitated trehalose transporter Tret1"/>
    <property type="match status" value="1"/>
</dbReference>
<evidence type="ECO:0000313" key="11">
    <source>
        <dbReference type="EMBL" id="ROT73791.1"/>
    </source>
</evidence>
<dbReference type="InterPro" id="IPR005828">
    <property type="entry name" value="MFS_sugar_transport-like"/>
</dbReference>
<dbReference type="PANTHER" id="PTHR48021:SF1">
    <property type="entry name" value="GH07001P-RELATED"/>
    <property type="match status" value="1"/>
</dbReference>
<feature type="transmembrane region" description="Helical" evidence="9">
    <location>
        <begin position="74"/>
        <end position="95"/>
    </location>
</feature>
<keyword evidence="5 9" id="KW-0812">Transmembrane</keyword>
<dbReference type="OrthoDB" id="6335699at2759"/>
<dbReference type="EMBL" id="QCYY01001991">
    <property type="protein sequence ID" value="ROT73791.1"/>
    <property type="molecule type" value="Genomic_DNA"/>
</dbReference>
<keyword evidence="7 9" id="KW-0472">Membrane</keyword>
<feature type="transmembrane region" description="Helical" evidence="9">
    <location>
        <begin position="331"/>
        <end position="351"/>
    </location>
</feature>
<feature type="domain" description="Major facilitator superfamily (MFS) profile" evidence="10">
    <location>
        <begin position="24"/>
        <end position="481"/>
    </location>
</feature>
<dbReference type="GO" id="GO:0022857">
    <property type="term" value="F:transmembrane transporter activity"/>
    <property type="evidence" value="ECO:0007669"/>
    <property type="project" value="InterPro"/>
</dbReference>
<dbReference type="Pfam" id="PF00083">
    <property type="entry name" value="Sugar_tr"/>
    <property type="match status" value="1"/>
</dbReference>
<evidence type="ECO:0000256" key="5">
    <source>
        <dbReference type="ARBA" id="ARBA00022692"/>
    </source>
</evidence>
<reference evidence="11 12" key="1">
    <citation type="submission" date="2018-04" db="EMBL/GenBank/DDBJ databases">
        <authorList>
            <person name="Zhang X."/>
            <person name="Yuan J."/>
            <person name="Li F."/>
            <person name="Xiang J."/>
        </authorList>
    </citation>
    <scope>NUCLEOTIDE SEQUENCE [LARGE SCALE GENOMIC DNA]</scope>
    <source>
        <tissue evidence="11">Muscle</tissue>
    </source>
</reference>
<evidence type="ECO:0000259" key="10">
    <source>
        <dbReference type="PROSITE" id="PS50850"/>
    </source>
</evidence>
<keyword evidence="2" id="KW-0813">Transport</keyword>
<dbReference type="PROSITE" id="PS50850">
    <property type="entry name" value="MFS"/>
    <property type="match status" value="1"/>
</dbReference>
<keyword evidence="12" id="KW-1185">Reference proteome</keyword>
<dbReference type="InterPro" id="IPR005829">
    <property type="entry name" value="Sugar_transporter_CS"/>
</dbReference>
<evidence type="ECO:0000256" key="7">
    <source>
        <dbReference type="ARBA" id="ARBA00023136"/>
    </source>
</evidence>
<dbReference type="Gene3D" id="1.20.1250.20">
    <property type="entry name" value="MFS general substrate transporter like domains"/>
    <property type="match status" value="1"/>
</dbReference>
<reference evidence="11 12" key="2">
    <citation type="submission" date="2019-01" db="EMBL/GenBank/DDBJ databases">
        <title>The decoding of complex shrimp genome reveals the adaptation for benthos swimmer, frequently molting mechanism and breeding impact on genome.</title>
        <authorList>
            <person name="Sun Y."/>
            <person name="Gao Y."/>
            <person name="Yu Y."/>
        </authorList>
    </citation>
    <scope>NUCLEOTIDE SEQUENCE [LARGE SCALE GENOMIC DNA]</scope>
    <source>
        <tissue evidence="11">Muscle</tissue>
    </source>
</reference>
<sequence length="537" mass="58580">MTSEVSKGGHLLETPAEKRRRIGIQVLMVLAACLGHSVIAIVAAFPNPAISDLRKDNSTIFGSAMALTTAEMDMMGSLVCAGTIPGTWLGGWMVGAIGRRKSLILIVVPFTLAWALVGMAVNPPMMLVGRFISGICYGVTTVAASTYVIEIPDASFRGAMAALPTLFFGLGLVATVTAGMFLRWYAIALVGYAVMVLCSLLMFFLPETPAYLAVSGDKKKAGRILEQLRGPDFDVDQELKTLRECNETQADETFVRQLLKPEMYRPLIVCIVLFFIQNFSGLTVMYYNTTRIFHAAGSTIDEDVATIYVFFVKLLGTIIACLFLDRIGRRVCMILSLLIMGVCLVIMGVYLNLKEGAISGFEISDALPAANQTLGENPLEDEVITRSHEYLPLLCLMVYMFASCIGAHPVPWILSTEYFPTTTRGQASGLCAMACSLFNFAALQLFSPMLDALSQAGLYWAYGAVSFLGVLFCLVCVKETKGKSTSRTTSTATLASGRGHQLLDYGQPHTQGRCSRNRPPRSFRPWGRRFPRGKPSE</sequence>
<dbReference type="SUPFAM" id="SSF103473">
    <property type="entry name" value="MFS general substrate transporter"/>
    <property type="match status" value="1"/>
</dbReference>
<dbReference type="PROSITE" id="PS51257">
    <property type="entry name" value="PROKAR_LIPOPROTEIN"/>
    <property type="match status" value="1"/>
</dbReference>
<keyword evidence="4" id="KW-0762">Sugar transport</keyword>
<evidence type="ECO:0000256" key="9">
    <source>
        <dbReference type="SAM" id="Phobius"/>
    </source>
</evidence>
<dbReference type="InterPro" id="IPR020846">
    <property type="entry name" value="MFS_dom"/>
</dbReference>